<dbReference type="GO" id="GO:0033612">
    <property type="term" value="F:receptor serine/threonine kinase binding"/>
    <property type="evidence" value="ECO:0007669"/>
    <property type="project" value="TreeGrafter"/>
</dbReference>
<proteinExistence type="predicted"/>
<dbReference type="AlphaFoldDB" id="A0A6A6MZB3"/>
<accession>A0A6A6MZB3</accession>
<evidence type="ECO:0000313" key="8">
    <source>
        <dbReference type="EMBL" id="KAF2317169.1"/>
    </source>
</evidence>
<comment type="catalytic activity">
    <reaction evidence="1">
        <text>Hydrolysis of terminal non-reducing beta-D-galactose residues in beta-D-galactosides.</text>
        <dbReference type="EC" id="3.2.1.23"/>
    </reaction>
</comment>
<gene>
    <name evidence="8" type="ORF">GH714_013533</name>
</gene>
<dbReference type="SUPFAM" id="SSF51445">
    <property type="entry name" value="(Trans)glycosidases"/>
    <property type="match status" value="1"/>
</dbReference>
<evidence type="ECO:0000259" key="7">
    <source>
        <dbReference type="PROSITE" id="PS50011"/>
    </source>
</evidence>
<dbReference type="InterPro" id="IPR031330">
    <property type="entry name" value="Gly_Hdrlase_35_cat"/>
</dbReference>
<dbReference type="SUPFAM" id="SSF56112">
    <property type="entry name" value="Protein kinase-like (PK-like)"/>
    <property type="match status" value="1"/>
</dbReference>
<evidence type="ECO:0000256" key="3">
    <source>
        <dbReference type="ARBA" id="ARBA00022614"/>
    </source>
</evidence>
<dbReference type="PROSITE" id="PS50011">
    <property type="entry name" value="PROTEIN_KINASE_DOM"/>
    <property type="match status" value="1"/>
</dbReference>
<keyword evidence="6" id="KW-0547">Nucleotide-binding</keyword>
<dbReference type="Gene3D" id="3.30.200.20">
    <property type="entry name" value="Phosphorylase Kinase, domain 1"/>
    <property type="match status" value="1"/>
</dbReference>
<dbReference type="GO" id="GO:0005524">
    <property type="term" value="F:ATP binding"/>
    <property type="evidence" value="ECO:0007669"/>
    <property type="project" value="UniProtKB-UniRule"/>
</dbReference>
<feature type="domain" description="Protein kinase" evidence="7">
    <location>
        <begin position="18"/>
        <end position="177"/>
    </location>
</feature>
<dbReference type="Pfam" id="PF00069">
    <property type="entry name" value="Pkinase"/>
    <property type="match status" value="1"/>
</dbReference>
<evidence type="ECO:0000313" key="9">
    <source>
        <dbReference type="Proteomes" id="UP000467840"/>
    </source>
</evidence>
<keyword evidence="5" id="KW-0325">Glycoprotein</keyword>
<keyword evidence="9" id="KW-1185">Reference proteome</keyword>
<dbReference type="Gene3D" id="3.20.20.80">
    <property type="entry name" value="Glycosidases"/>
    <property type="match status" value="1"/>
</dbReference>
<evidence type="ECO:0000256" key="1">
    <source>
        <dbReference type="ARBA" id="ARBA00001412"/>
    </source>
</evidence>
<dbReference type="InterPro" id="IPR011009">
    <property type="entry name" value="Kinase-like_dom_sf"/>
</dbReference>
<comment type="caution">
    <text evidence="8">The sequence shown here is derived from an EMBL/GenBank/DDBJ whole genome shotgun (WGS) entry which is preliminary data.</text>
</comment>
<dbReference type="InterPro" id="IPR000719">
    <property type="entry name" value="Prot_kinase_dom"/>
</dbReference>
<dbReference type="EC" id="3.2.1.23" evidence="2"/>
<sequence length="177" mass="19895">MKSFRVLSFSERDITDAIKLENLIGKGGSGNVYKVVLGNGNELAMKHIWTSNNSTDRKILWSSSAMLTKRDFRSTEIDAEMAILSAVRHVNVVNLSCSITNEDNNLLVYEYLPNGSLWDQPHSCNEIKMGWELRFDLVRFVKTVQEASLLVHLRIGPYACAEWNYGSVVIVISALAI</sequence>
<keyword evidence="3" id="KW-0433">Leucine-rich repeat</keyword>
<dbReference type="Pfam" id="PF01301">
    <property type="entry name" value="Glyco_hydro_35"/>
    <property type="match status" value="1"/>
</dbReference>
<dbReference type="PROSITE" id="PS00107">
    <property type="entry name" value="PROTEIN_KINASE_ATP"/>
    <property type="match status" value="1"/>
</dbReference>
<dbReference type="InterPro" id="IPR050647">
    <property type="entry name" value="Plant_LRR-RLKs"/>
</dbReference>
<dbReference type="GO" id="GO:0004672">
    <property type="term" value="F:protein kinase activity"/>
    <property type="evidence" value="ECO:0007669"/>
    <property type="project" value="InterPro"/>
</dbReference>
<dbReference type="EMBL" id="JAAGAX010000004">
    <property type="protein sequence ID" value="KAF2317169.1"/>
    <property type="molecule type" value="Genomic_DNA"/>
</dbReference>
<evidence type="ECO:0000256" key="5">
    <source>
        <dbReference type="ARBA" id="ARBA00023180"/>
    </source>
</evidence>
<protein>
    <recommendedName>
        <fullName evidence="2">beta-galactosidase</fullName>
        <ecNumber evidence="2">3.2.1.23</ecNumber>
    </recommendedName>
</protein>
<name>A0A6A6MZB3_HEVBR</name>
<feature type="binding site" evidence="6">
    <location>
        <position position="46"/>
    </location>
    <ligand>
        <name>ATP</name>
        <dbReference type="ChEBI" id="CHEBI:30616"/>
    </ligand>
</feature>
<reference evidence="8 9" key="1">
    <citation type="journal article" date="2020" name="Mol. Plant">
        <title>The Chromosome-Based Rubber Tree Genome Provides New Insights into Spurge Genome Evolution and Rubber Biosynthesis.</title>
        <authorList>
            <person name="Liu J."/>
            <person name="Shi C."/>
            <person name="Shi C.C."/>
            <person name="Li W."/>
            <person name="Zhang Q.J."/>
            <person name="Zhang Y."/>
            <person name="Li K."/>
            <person name="Lu H.F."/>
            <person name="Shi C."/>
            <person name="Zhu S.T."/>
            <person name="Xiao Z.Y."/>
            <person name="Nan H."/>
            <person name="Yue Y."/>
            <person name="Zhu X.G."/>
            <person name="Wu Y."/>
            <person name="Hong X.N."/>
            <person name="Fan G.Y."/>
            <person name="Tong Y."/>
            <person name="Zhang D."/>
            <person name="Mao C.L."/>
            <person name="Liu Y.L."/>
            <person name="Hao S.J."/>
            <person name="Liu W.Q."/>
            <person name="Lv M.Q."/>
            <person name="Zhang H.B."/>
            <person name="Liu Y."/>
            <person name="Hu-Tang G.R."/>
            <person name="Wang J.P."/>
            <person name="Wang J.H."/>
            <person name="Sun Y.H."/>
            <person name="Ni S.B."/>
            <person name="Chen W.B."/>
            <person name="Zhang X.C."/>
            <person name="Jiao Y.N."/>
            <person name="Eichler E.E."/>
            <person name="Li G.H."/>
            <person name="Liu X."/>
            <person name="Gao L.Z."/>
        </authorList>
    </citation>
    <scope>NUCLEOTIDE SEQUENCE [LARGE SCALE GENOMIC DNA]</scope>
    <source>
        <strain evidence="9">cv. GT1</strain>
        <tissue evidence="8">Leaf</tissue>
    </source>
</reference>
<dbReference type="InterPro" id="IPR017853">
    <property type="entry name" value="GH"/>
</dbReference>
<keyword evidence="4" id="KW-0677">Repeat</keyword>
<dbReference type="PANTHER" id="PTHR48056">
    <property type="entry name" value="LRR RECEPTOR-LIKE SERINE/THREONINE-PROTEIN KINASE-RELATED"/>
    <property type="match status" value="1"/>
</dbReference>
<keyword evidence="6" id="KW-0067">ATP-binding</keyword>
<evidence type="ECO:0000256" key="2">
    <source>
        <dbReference type="ARBA" id="ARBA00012756"/>
    </source>
</evidence>
<organism evidence="8 9">
    <name type="scientific">Hevea brasiliensis</name>
    <name type="common">Para rubber tree</name>
    <name type="synonym">Siphonia brasiliensis</name>
    <dbReference type="NCBI Taxonomy" id="3981"/>
    <lineage>
        <taxon>Eukaryota</taxon>
        <taxon>Viridiplantae</taxon>
        <taxon>Streptophyta</taxon>
        <taxon>Embryophyta</taxon>
        <taxon>Tracheophyta</taxon>
        <taxon>Spermatophyta</taxon>
        <taxon>Magnoliopsida</taxon>
        <taxon>eudicotyledons</taxon>
        <taxon>Gunneridae</taxon>
        <taxon>Pentapetalae</taxon>
        <taxon>rosids</taxon>
        <taxon>fabids</taxon>
        <taxon>Malpighiales</taxon>
        <taxon>Euphorbiaceae</taxon>
        <taxon>Crotonoideae</taxon>
        <taxon>Micrandreae</taxon>
        <taxon>Hevea</taxon>
    </lineage>
</organism>
<dbReference type="Proteomes" id="UP000467840">
    <property type="component" value="Chromosome 6"/>
</dbReference>
<dbReference type="InterPro" id="IPR017441">
    <property type="entry name" value="Protein_kinase_ATP_BS"/>
</dbReference>
<evidence type="ECO:0000256" key="4">
    <source>
        <dbReference type="ARBA" id="ARBA00022737"/>
    </source>
</evidence>
<evidence type="ECO:0000256" key="6">
    <source>
        <dbReference type="PROSITE-ProRule" id="PRU10141"/>
    </source>
</evidence>
<dbReference type="GO" id="GO:0004565">
    <property type="term" value="F:beta-galactosidase activity"/>
    <property type="evidence" value="ECO:0007669"/>
    <property type="project" value="UniProtKB-EC"/>
</dbReference>
<dbReference type="PANTHER" id="PTHR48056:SF41">
    <property type="entry name" value="RECEPTOR-LIKE PROTEIN KINASE HAIKU2"/>
    <property type="match status" value="1"/>
</dbReference>